<name>A0A7W8P1X4_9BURK</name>
<dbReference type="Pfam" id="PF00665">
    <property type="entry name" value="rve"/>
    <property type="match status" value="1"/>
</dbReference>
<comment type="caution">
    <text evidence="3">The sequence shown here is derived from an EMBL/GenBank/DDBJ whole genome shotgun (WGS) entry which is preliminary data.</text>
</comment>
<dbReference type="EMBL" id="JACHDE010000003">
    <property type="protein sequence ID" value="MBB5400531.1"/>
    <property type="molecule type" value="Genomic_DNA"/>
</dbReference>
<evidence type="ECO:0000256" key="1">
    <source>
        <dbReference type="SAM" id="MobiDB-lite"/>
    </source>
</evidence>
<dbReference type="Gene3D" id="3.30.420.10">
    <property type="entry name" value="Ribonuclease H-like superfamily/Ribonuclease H"/>
    <property type="match status" value="1"/>
</dbReference>
<dbReference type="SUPFAM" id="SSF53098">
    <property type="entry name" value="Ribonuclease H-like"/>
    <property type="match status" value="1"/>
</dbReference>
<accession>A0A7W8P1X4</accession>
<feature type="domain" description="Integrase catalytic" evidence="2">
    <location>
        <begin position="558"/>
        <end position="753"/>
    </location>
</feature>
<dbReference type="RefSeq" id="WP_184226197.1">
    <property type="nucleotide sequence ID" value="NZ_JACHDE010000003.1"/>
</dbReference>
<feature type="compositionally biased region" description="Polar residues" evidence="1">
    <location>
        <begin position="933"/>
        <end position="942"/>
    </location>
</feature>
<dbReference type="GO" id="GO:0015074">
    <property type="term" value="P:DNA integration"/>
    <property type="evidence" value="ECO:0007669"/>
    <property type="project" value="InterPro"/>
</dbReference>
<dbReference type="InterPro" id="IPR012337">
    <property type="entry name" value="RNaseH-like_sf"/>
</dbReference>
<reference evidence="3 4" key="1">
    <citation type="submission" date="2020-08" db="EMBL/GenBank/DDBJ databases">
        <title>Genomic Encyclopedia of Type Strains, Phase IV (KMG-V): Genome sequencing to study the core and pangenomes of soil and plant-associated prokaryotes.</title>
        <authorList>
            <person name="Whitman W."/>
        </authorList>
    </citation>
    <scope>NUCLEOTIDE SEQUENCE [LARGE SCALE GENOMIC DNA]</scope>
    <source>
        <strain evidence="3 4">JPY162</strain>
    </source>
</reference>
<dbReference type="InterPro" id="IPR036397">
    <property type="entry name" value="RNaseH_sf"/>
</dbReference>
<gene>
    <name evidence="3" type="ORF">HDG41_002580</name>
</gene>
<sequence>MNIQLPISLPPISTWEQRDAQWRDTYLLGSAKPYTDEELRAAFDEWGTPEEGQTYILRSRKESPTRKFPGRGGNVISQYTSLKMKKRLGTESKNVEFAAVVHADFDGVTHELYCQPVQVGIATVIRRTSSRGRVTEYTHDIPCTPDLLRLTKHGPIAEEWKTEDELRELTKRHPKRFVKSEDGTWHCPEREAYFKRLGIDYCVRSSDEIATTFSENLLFLKPYFKPDARPLGEAQWSVIEAIVERCGAMSLAALLALAYEDETPLNENVVLPTPPGRFRIDDVHKAIAEQRLYVDLDYDELSDPFSVVVCSSPEQLELVKWRRPPPHAVSESFIMNVEVGTEFVFNKQPHTFVVTGMPAGSVLFRNADSTTFEEISDAQFQLSLFKGDIRLLSSPKTTQELLADCEYVSDERIAVARFRLELLRNLEKMDVPHGFSVRTLQRWRKRLRTAGDSQPLRLLALIPKVPGGARRVPQLTADVLSVIKEVALGANNPTNPLDSHSYETLKRVCEERSIKPCAKNTFYRRSALFRDEKAREGSRRAYSKEPAVWYLNRADRIHGGWPFARVHIDHTKLDIIIKVRGYGGRWYRLRPWLTIVMDAQSRAVLAFYLSAHPPSTVSCMMAMRGMVAIHKRVPDTIVCDNGAEFRSAAFDRFCDLNDITLDFRPAHKARFGGVIERLFGTTNTLLIHNLAGNTKATQHVRTLTRSIDPMRADHLGFVELHGLLEYFFFVEYNRERVHPAHDHTPEQFMHQQFMMTGRRLTRLRPYDTNFMLQTLVPVSTKGTRTVNPRMGVKIGPIYYWTDEFAALRHKHKEVRVFVDMWDVSVAYAVINGKWHRCISPLLRRFQKLTFIELRYALYEVRLRLKAAPEADFESVIADVFADHRLPPAAEATAATRRIYGTAGLAAIEIRKVLTDDCDEVPLTSTTDAAQTYAKVQQSTESLKPQKRKSMQLRSSDAQPLPSAPKTDDAQNEQSPFNLGFKVNYSSLPVRRPV</sequence>
<evidence type="ECO:0000259" key="2">
    <source>
        <dbReference type="PROSITE" id="PS50994"/>
    </source>
</evidence>
<organism evidence="3 4">
    <name type="scientific">Paraburkholderia youngii</name>
    <dbReference type="NCBI Taxonomy" id="2782701"/>
    <lineage>
        <taxon>Bacteria</taxon>
        <taxon>Pseudomonadati</taxon>
        <taxon>Pseudomonadota</taxon>
        <taxon>Betaproteobacteria</taxon>
        <taxon>Burkholderiales</taxon>
        <taxon>Burkholderiaceae</taxon>
        <taxon>Paraburkholderia</taxon>
    </lineage>
</organism>
<dbReference type="InterPro" id="IPR001584">
    <property type="entry name" value="Integrase_cat-core"/>
</dbReference>
<dbReference type="PROSITE" id="PS50994">
    <property type="entry name" value="INTEGRASE"/>
    <property type="match status" value="1"/>
</dbReference>
<dbReference type="Proteomes" id="UP000592820">
    <property type="component" value="Unassembled WGS sequence"/>
</dbReference>
<dbReference type="AlphaFoldDB" id="A0A7W8P1X4"/>
<proteinExistence type="predicted"/>
<evidence type="ECO:0000313" key="3">
    <source>
        <dbReference type="EMBL" id="MBB5400531.1"/>
    </source>
</evidence>
<feature type="region of interest" description="Disordered" evidence="1">
    <location>
        <begin position="933"/>
        <end position="977"/>
    </location>
</feature>
<evidence type="ECO:0000313" key="4">
    <source>
        <dbReference type="Proteomes" id="UP000592820"/>
    </source>
</evidence>
<protein>
    <submittedName>
        <fullName evidence="3">Transposase InsO family protein</fullName>
    </submittedName>
</protein>
<dbReference type="GO" id="GO:0003676">
    <property type="term" value="F:nucleic acid binding"/>
    <property type="evidence" value="ECO:0007669"/>
    <property type="project" value="InterPro"/>
</dbReference>